<dbReference type="Proteomes" id="UP000184774">
    <property type="component" value="Unassembled WGS sequence"/>
</dbReference>
<evidence type="ECO:0000259" key="1">
    <source>
        <dbReference type="Pfam" id="PF22772"/>
    </source>
</evidence>
<evidence type="ECO:0000313" key="3">
    <source>
        <dbReference type="Proteomes" id="UP000184774"/>
    </source>
</evidence>
<dbReference type="Gene3D" id="3.40.50.2000">
    <property type="entry name" value="Glycogen Phosphorylase B"/>
    <property type="match status" value="1"/>
</dbReference>
<sequence>MLLKSLLSSIANHFFPRRQLKIFEKYHLCKEDYDRSKLVTDRDVQLSKVNSIIWFIPEITNVYAGGIVTILKISQYFSINYGTKNIFVTDGLFSESNKKIISEKYAGILYDFILLKDSNKIFGDVAICTFWTTAFNLLKFNNCKKKFYLVQDDERCFYPHGSVRELVESTYRFGFYGLVNSNNIFETYNKFQKCMRFLPGIDDSLITENKIRKDGTTHIVVYSRPSHVRNCFEIVLLASRKIAEIYKDSVVFHYVGESFNSRDYNLPSNCIVHGNISSQSKVKEIYSLCDIGISFISTPTVSYHQLDLLKSKICLICNKNGEIENLFNNDEVVFCDATVSDLIYKLSEVLENKDIIYNTIDNSLNKLNEFSWDKCLYDISQYIRNK</sequence>
<accession>A0A1N6M2R0</accession>
<dbReference type="InterPro" id="IPR055050">
    <property type="entry name" value="WsaF_C"/>
</dbReference>
<dbReference type="OrthoDB" id="9801954at2"/>
<dbReference type="AlphaFoldDB" id="A0A1N6M2R0"/>
<gene>
    <name evidence="2" type="ORF">VSP9026_01389</name>
</gene>
<dbReference type="RefSeq" id="WP_074372285.1">
    <property type="nucleotide sequence ID" value="NZ_FSSB01000009.1"/>
</dbReference>
<evidence type="ECO:0000313" key="2">
    <source>
        <dbReference type="EMBL" id="SIO93719.1"/>
    </source>
</evidence>
<name>A0A1N6M2R0_9VIBR</name>
<protein>
    <recommendedName>
        <fullName evidence="1">WsaF C-terminal domain-containing protein</fullName>
    </recommendedName>
</protein>
<organism evidence="2 3">
    <name type="scientific">Vibrio spartinae</name>
    <dbReference type="NCBI Taxonomy" id="1918945"/>
    <lineage>
        <taxon>Bacteria</taxon>
        <taxon>Pseudomonadati</taxon>
        <taxon>Pseudomonadota</taxon>
        <taxon>Gammaproteobacteria</taxon>
        <taxon>Vibrionales</taxon>
        <taxon>Vibrionaceae</taxon>
        <taxon>Vibrio</taxon>
    </lineage>
</organism>
<reference evidence="2 3" key="1">
    <citation type="submission" date="2016-12" db="EMBL/GenBank/DDBJ databases">
        <authorList>
            <person name="Song W.-J."/>
            <person name="Kurnit D.M."/>
        </authorList>
    </citation>
    <scope>NUCLEOTIDE SEQUENCE [LARGE SCALE GENOMIC DNA]</scope>
    <source>
        <strain evidence="2 3">CECT 9026</strain>
    </source>
</reference>
<proteinExistence type="predicted"/>
<dbReference type="EMBL" id="FSSB01000009">
    <property type="protein sequence ID" value="SIO93719.1"/>
    <property type="molecule type" value="Genomic_DNA"/>
</dbReference>
<feature type="domain" description="WsaF C-terminal" evidence="1">
    <location>
        <begin position="218"/>
        <end position="345"/>
    </location>
</feature>
<dbReference type="SUPFAM" id="SSF53756">
    <property type="entry name" value="UDP-Glycosyltransferase/glycogen phosphorylase"/>
    <property type="match status" value="1"/>
</dbReference>
<dbReference type="Gene3D" id="3.40.50.11090">
    <property type="match status" value="1"/>
</dbReference>
<dbReference type="Pfam" id="PF22772">
    <property type="entry name" value="WsaF_C"/>
    <property type="match status" value="1"/>
</dbReference>